<protein>
    <submittedName>
        <fullName evidence="3">Uncharacterized protein</fullName>
    </submittedName>
</protein>
<sequence length="1235" mass="134669">MTDFPSFLCQLSDAVSAAWPDGSSVPHYQSVKVLLMSWDREDDPQVHQDLRALESVFHGLYNYDTESWRIPSRRSAVELSRKVADVLDVHGREGNLVILYYIGYARPATGDQRSSSPIWAATPSRDSPVVHSSVLHSLLTEVDCHVLLLHDCLDTPRPSKPENSFAGNGLIETISAGSIDVPSHDSETPKNWFTTAVIQELAHAAHTGVWLTGAELHRRLIHRLQSSSSTSSGILFHQSLYSFVQIDRQTGQPMMDPSPTRRIPIHKYEANRPQTVLLAPRDPAKEPSENSAVMLHPPASPSPAEPETNSPGVLVTCRLRDPRVEVERWRQWLLNAPEQARKIQLSAIYPGFSTVLIVELPLAVWNMLAPSPAMSFIAYTTGRNHISEFRRALTGGGDPGEDAEGVEHEKRSETAGSSRASEGSRPCASDCAQEASPDSASQWPQLFQRDRTAAYQLEDTPYCLNVAELLPQDGASKTDRILRAFLQGDGPATRYISEEIEGFCAPASFEALVSGRDAHPEPVAILDERVLDERHLSGNEVRILNRTELYEALVQRSLPQLIDTEESDNIFPRRRLLYVTNPDALSTLAIVATASERQAWALQDFVYNHLTMQSSLKVSIEHSATRPQGFHLSFHFPYLAWRQGTTPALDTRLRNASGSRGNAPLRRTHDLSALEPHLENGVGNDDNEDIQEEQQQQHQNRPGTYLHEAQISCMVAGLDNRHWTAYGFFDTYQDRDVTDEGHFRFGRRDVLSYQSTQGGVMRDPLTCGQLMLEPSGSSLPDAATVWDARSYFLHAMHGCVREVASEWKNTGRQVLKAVGQAQRCDAHQANQAIQALEQLIQGLRGTLSAWQRFQETDLPTYFAIEAPATKALIREIDNNIRDLHALQQDLHQQAETIKSRIQTIQTTSPMPNLPPPTTHPFLSFFGNANPTTTALAIILSLLLPIPLALLMAGLLILLLPHDWLPNAPPPPSSVLFAAPQAGLAGPTDGVGLAISATATAATAMASTATTASAATPTAVVLAAASHAPGATTAVATRYLLTSAVVATLGATLGAAAAACMFFVLVARGNDASASASAAAAAGKSCVREVKGGSKGRWCRCKRSLLGLTCRSGRQARGDGGADRAGGVSALWERMLGRLMSFIAELGTKVARHGDSQAREEEDSGCLPGSGSSGKAGQGRRWGWLRNLASPGRRRNGYSPNGSRGYRGPVITGEDTEDERERMERGLSFYGSIPHP</sequence>
<feature type="region of interest" description="Disordered" evidence="1">
    <location>
        <begin position="1152"/>
        <end position="1235"/>
    </location>
</feature>
<evidence type="ECO:0000256" key="2">
    <source>
        <dbReference type="SAM" id="Phobius"/>
    </source>
</evidence>
<reference evidence="3 4" key="1">
    <citation type="journal article" date="2024" name="Commun. Biol.">
        <title>Comparative genomic analysis of thermophilic fungi reveals convergent evolutionary adaptations and gene losses.</title>
        <authorList>
            <person name="Steindorff A.S."/>
            <person name="Aguilar-Pontes M.V."/>
            <person name="Robinson A.J."/>
            <person name="Andreopoulos B."/>
            <person name="LaButti K."/>
            <person name="Kuo A."/>
            <person name="Mondo S."/>
            <person name="Riley R."/>
            <person name="Otillar R."/>
            <person name="Haridas S."/>
            <person name="Lipzen A."/>
            <person name="Grimwood J."/>
            <person name="Schmutz J."/>
            <person name="Clum A."/>
            <person name="Reid I.D."/>
            <person name="Moisan M.C."/>
            <person name="Butler G."/>
            <person name="Nguyen T.T.M."/>
            <person name="Dewar K."/>
            <person name="Conant G."/>
            <person name="Drula E."/>
            <person name="Henrissat B."/>
            <person name="Hansel C."/>
            <person name="Singer S."/>
            <person name="Hutchinson M.I."/>
            <person name="de Vries R.P."/>
            <person name="Natvig D.O."/>
            <person name="Powell A.J."/>
            <person name="Tsang A."/>
            <person name="Grigoriev I.V."/>
        </authorList>
    </citation>
    <scope>NUCLEOTIDE SEQUENCE [LARGE SCALE GENOMIC DNA]</scope>
    <source>
        <strain evidence="3 4">ATCC 22073</strain>
    </source>
</reference>
<organism evidence="3 4">
    <name type="scientific">Remersonia thermophila</name>
    <dbReference type="NCBI Taxonomy" id="72144"/>
    <lineage>
        <taxon>Eukaryota</taxon>
        <taxon>Fungi</taxon>
        <taxon>Dikarya</taxon>
        <taxon>Ascomycota</taxon>
        <taxon>Pezizomycotina</taxon>
        <taxon>Sordariomycetes</taxon>
        <taxon>Sordariomycetidae</taxon>
        <taxon>Sordariales</taxon>
        <taxon>Sordariales incertae sedis</taxon>
        <taxon>Remersonia</taxon>
    </lineage>
</organism>
<dbReference type="GeneID" id="98122169"/>
<keyword evidence="2" id="KW-0812">Transmembrane</keyword>
<feature type="region of interest" description="Disordered" evidence="1">
    <location>
        <begin position="281"/>
        <end position="312"/>
    </location>
</feature>
<keyword evidence="4" id="KW-1185">Reference proteome</keyword>
<keyword evidence="2" id="KW-1133">Transmembrane helix</keyword>
<dbReference type="RefSeq" id="XP_070870726.1">
    <property type="nucleotide sequence ID" value="XM_071007525.1"/>
</dbReference>
<feature type="compositionally biased region" description="Polar residues" evidence="1">
    <location>
        <begin position="651"/>
        <end position="660"/>
    </location>
</feature>
<accession>A0ABR4DNV8</accession>
<keyword evidence="2" id="KW-0472">Membrane</keyword>
<proteinExistence type="predicted"/>
<feature type="region of interest" description="Disordered" evidence="1">
    <location>
        <begin position="651"/>
        <end position="703"/>
    </location>
</feature>
<gene>
    <name evidence="3" type="ORF">VTJ83DRAFT_1373</name>
</gene>
<dbReference type="Proteomes" id="UP001600064">
    <property type="component" value="Unassembled WGS sequence"/>
</dbReference>
<feature type="region of interest" description="Disordered" evidence="1">
    <location>
        <begin position="393"/>
        <end position="443"/>
    </location>
</feature>
<feature type="transmembrane region" description="Helical" evidence="2">
    <location>
        <begin position="1038"/>
        <end position="1066"/>
    </location>
</feature>
<evidence type="ECO:0000256" key="1">
    <source>
        <dbReference type="SAM" id="MobiDB-lite"/>
    </source>
</evidence>
<evidence type="ECO:0000313" key="3">
    <source>
        <dbReference type="EMBL" id="KAL2272002.1"/>
    </source>
</evidence>
<dbReference type="EMBL" id="JAZGUE010000001">
    <property type="protein sequence ID" value="KAL2272002.1"/>
    <property type="molecule type" value="Genomic_DNA"/>
</dbReference>
<evidence type="ECO:0000313" key="4">
    <source>
        <dbReference type="Proteomes" id="UP001600064"/>
    </source>
</evidence>
<feature type="transmembrane region" description="Helical" evidence="2">
    <location>
        <begin position="934"/>
        <end position="959"/>
    </location>
</feature>
<feature type="compositionally biased region" description="Basic and acidic residues" evidence="1">
    <location>
        <begin position="667"/>
        <end position="678"/>
    </location>
</feature>
<comment type="caution">
    <text evidence="3">The sequence shown here is derived from an EMBL/GenBank/DDBJ whole genome shotgun (WGS) entry which is preliminary data.</text>
</comment>
<name>A0ABR4DNV8_9PEZI</name>